<feature type="domain" description="Aminoglycoside phosphotransferase" evidence="1">
    <location>
        <begin position="36"/>
        <end position="249"/>
    </location>
</feature>
<dbReference type="EMBL" id="BAAABW010000017">
    <property type="protein sequence ID" value="GAA0353431.1"/>
    <property type="molecule type" value="Genomic_DNA"/>
</dbReference>
<dbReference type="SUPFAM" id="SSF56112">
    <property type="entry name" value="Protein kinase-like (PK-like)"/>
    <property type="match status" value="1"/>
</dbReference>
<evidence type="ECO:0000313" key="3">
    <source>
        <dbReference type="Proteomes" id="UP001500063"/>
    </source>
</evidence>
<gene>
    <name evidence="2" type="ORF">GCM10010319_33250</name>
</gene>
<dbReference type="Pfam" id="PF01636">
    <property type="entry name" value="APH"/>
    <property type="match status" value="1"/>
</dbReference>
<dbReference type="InterPro" id="IPR011009">
    <property type="entry name" value="Kinase-like_dom_sf"/>
</dbReference>
<reference evidence="2 3" key="1">
    <citation type="journal article" date="2019" name="Int. J. Syst. Evol. Microbiol.">
        <title>The Global Catalogue of Microorganisms (GCM) 10K type strain sequencing project: providing services to taxonomists for standard genome sequencing and annotation.</title>
        <authorList>
            <consortium name="The Broad Institute Genomics Platform"/>
            <consortium name="The Broad Institute Genome Sequencing Center for Infectious Disease"/>
            <person name="Wu L."/>
            <person name="Ma J."/>
        </authorList>
    </citation>
    <scope>NUCLEOTIDE SEQUENCE [LARGE SCALE GENOMIC DNA]</scope>
    <source>
        <strain evidence="2 3">JCM 4565</strain>
    </source>
</reference>
<accession>A0ABN0X2E7</accession>
<dbReference type="RefSeq" id="WP_344118515.1">
    <property type="nucleotide sequence ID" value="NZ_BAAABW010000017.1"/>
</dbReference>
<organism evidence="2 3">
    <name type="scientific">Streptomyces blastmyceticus</name>
    <dbReference type="NCBI Taxonomy" id="68180"/>
    <lineage>
        <taxon>Bacteria</taxon>
        <taxon>Bacillati</taxon>
        <taxon>Actinomycetota</taxon>
        <taxon>Actinomycetes</taxon>
        <taxon>Kitasatosporales</taxon>
        <taxon>Streptomycetaceae</taxon>
        <taxon>Streptomyces</taxon>
    </lineage>
</organism>
<evidence type="ECO:0000313" key="2">
    <source>
        <dbReference type="EMBL" id="GAA0353431.1"/>
    </source>
</evidence>
<dbReference type="InterPro" id="IPR002575">
    <property type="entry name" value="Aminoglycoside_PTrfase"/>
</dbReference>
<dbReference type="Proteomes" id="UP001500063">
    <property type="component" value="Unassembled WGS sequence"/>
</dbReference>
<protein>
    <submittedName>
        <fullName evidence="2">Aminoglycoside phosphotransferase family protein</fullName>
    </submittedName>
</protein>
<name>A0ABN0X2E7_9ACTN</name>
<keyword evidence="3" id="KW-1185">Reference proteome</keyword>
<comment type="caution">
    <text evidence="2">The sequence shown here is derived from an EMBL/GenBank/DDBJ whole genome shotgun (WGS) entry which is preliminary data.</text>
</comment>
<proteinExistence type="predicted"/>
<evidence type="ECO:0000259" key="1">
    <source>
        <dbReference type="Pfam" id="PF01636"/>
    </source>
</evidence>
<dbReference type="Gene3D" id="3.90.1200.10">
    <property type="match status" value="1"/>
</dbReference>
<sequence length="290" mass="31613">MTGRHDIPAAPRAWAERLLGPLDSVRDASRARPGSRIWQLTRSDGARFFLKLSPSAVSFTRETFAYRHAVPALGGGHAPRLVESDAGLLALLLTALPGIPVSRLRPTSAEHRTAHRQAGALLARLHEVDRWTGETYAEARASLGAAADGAERYLGRGGGLLSAREEKLVRDSAEELRLADPVPFAFLHGDVRPHNLLWSGRHTALIDFGRSRFAAAVQDFTAMACGTWADHPDRRAAFFTGYGRRLTAEERRVLRCLAALDAASRLAWGAPDATHGRRTLERLASGDFTC</sequence>